<evidence type="ECO:0000313" key="1">
    <source>
        <dbReference type="EMBL" id="KAK7423815.1"/>
    </source>
</evidence>
<dbReference type="Proteomes" id="UP001498421">
    <property type="component" value="Unassembled WGS sequence"/>
</dbReference>
<gene>
    <name evidence="1" type="ORF">QQZ08_008858</name>
</gene>
<keyword evidence="2" id="KW-1185">Reference proteome</keyword>
<protein>
    <submittedName>
        <fullName evidence="1">Uncharacterized protein</fullName>
    </submittedName>
</protein>
<reference evidence="1 2" key="1">
    <citation type="journal article" date="2025" name="Microbiol. Resour. Announc.">
        <title>Draft genome sequences for Neonectria magnoliae and Neonectria punicea, canker pathogens of Liriodendron tulipifera and Acer saccharum in West Virginia.</title>
        <authorList>
            <person name="Petronek H.M."/>
            <person name="Kasson M.T."/>
            <person name="Metheny A.M."/>
            <person name="Stauder C.M."/>
            <person name="Lovett B."/>
            <person name="Lynch S.C."/>
            <person name="Garnas J.R."/>
            <person name="Kasson L.R."/>
            <person name="Stajich J.E."/>
        </authorList>
    </citation>
    <scope>NUCLEOTIDE SEQUENCE [LARGE SCALE GENOMIC DNA]</scope>
    <source>
        <strain evidence="1 2">NRRL 64651</strain>
    </source>
</reference>
<evidence type="ECO:0000313" key="2">
    <source>
        <dbReference type="Proteomes" id="UP001498421"/>
    </source>
</evidence>
<proteinExistence type="predicted"/>
<organism evidence="1 2">
    <name type="scientific">Neonectria magnoliae</name>
    <dbReference type="NCBI Taxonomy" id="2732573"/>
    <lineage>
        <taxon>Eukaryota</taxon>
        <taxon>Fungi</taxon>
        <taxon>Dikarya</taxon>
        <taxon>Ascomycota</taxon>
        <taxon>Pezizomycotina</taxon>
        <taxon>Sordariomycetes</taxon>
        <taxon>Hypocreomycetidae</taxon>
        <taxon>Hypocreales</taxon>
        <taxon>Nectriaceae</taxon>
        <taxon>Neonectria</taxon>
    </lineage>
</organism>
<accession>A0ABR1HSG5</accession>
<sequence>MKRAPNKNHRVGFPSVKKSGSSSVVVVKYRGRPFKRIEQQRDLYGPIVSVITMRQIPEIDDEAEYILAMADIMNDWQDMIEWLSYRHMVGYWLGLVRWRQGTYTYKDSISSPALRGAAPKSRRHGLVQRLLARALAPNEDEGFYAMQCAAFRQVQRERRPAYAARVRQLEARYRGVIGGRLLRLGRKHVCECKGGLEVKKWFDRELEIGEKHYEGNGKFEM</sequence>
<name>A0ABR1HSG5_9HYPO</name>
<dbReference type="EMBL" id="JAZAVK010000095">
    <property type="protein sequence ID" value="KAK7423815.1"/>
    <property type="molecule type" value="Genomic_DNA"/>
</dbReference>
<comment type="caution">
    <text evidence="1">The sequence shown here is derived from an EMBL/GenBank/DDBJ whole genome shotgun (WGS) entry which is preliminary data.</text>
</comment>